<reference evidence="11" key="1">
    <citation type="submission" date="2019-05" db="EMBL/GenBank/DDBJ databases">
        <title>Flavobacterium profundi sp. nov., isolated from a deep-sea seamount.</title>
        <authorList>
            <person name="Zhang D.-C."/>
        </authorList>
    </citation>
    <scope>NUCLEOTIDE SEQUENCE [LARGE SCALE GENOMIC DNA]</scope>
    <source>
        <strain evidence="11">TP390</strain>
    </source>
</reference>
<evidence type="ECO:0000256" key="5">
    <source>
        <dbReference type="ARBA" id="ARBA00022692"/>
    </source>
</evidence>
<feature type="transmembrane region" description="Helical" evidence="8">
    <location>
        <begin position="330"/>
        <end position="349"/>
    </location>
</feature>
<gene>
    <name evidence="10" type="ORF">GOQ30_18015</name>
</gene>
<keyword evidence="4" id="KW-0808">Transferase</keyword>
<keyword evidence="5 8" id="KW-0812">Transmembrane</keyword>
<evidence type="ECO:0000256" key="3">
    <source>
        <dbReference type="ARBA" id="ARBA00022676"/>
    </source>
</evidence>
<dbReference type="OrthoDB" id="9178203at2"/>
<feature type="domain" description="Glycosyltransferase RgtA/B/C/D-like" evidence="9">
    <location>
        <begin position="64"/>
        <end position="222"/>
    </location>
</feature>
<keyword evidence="2" id="KW-1003">Cell membrane</keyword>
<dbReference type="GO" id="GO:0005886">
    <property type="term" value="C:plasma membrane"/>
    <property type="evidence" value="ECO:0007669"/>
    <property type="project" value="UniProtKB-SubCell"/>
</dbReference>
<accession>A0A6I4IW65</accession>
<evidence type="ECO:0000256" key="8">
    <source>
        <dbReference type="SAM" id="Phobius"/>
    </source>
</evidence>
<feature type="transmembrane region" description="Helical" evidence="8">
    <location>
        <begin position="361"/>
        <end position="381"/>
    </location>
</feature>
<dbReference type="Pfam" id="PF13231">
    <property type="entry name" value="PMT_2"/>
    <property type="match status" value="1"/>
</dbReference>
<dbReference type="GO" id="GO:0009103">
    <property type="term" value="P:lipopolysaccharide biosynthetic process"/>
    <property type="evidence" value="ECO:0007669"/>
    <property type="project" value="UniProtKB-ARBA"/>
</dbReference>
<comment type="subcellular location">
    <subcellularLocation>
        <location evidence="1">Cell membrane</location>
        <topology evidence="1">Multi-pass membrane protein</topology>
    </subcellularLocation>
</comment>
<evidence type="ECO:0000256" key="6">
    <source>
        <dbReference type="ARBA" id="ARBA00022989"/>
    </source>
</evidence>
<dbReference type="RefSeq" id="WP_140999499.1">
    <property type="nucleotide sequence ID" value="NZ_VDCZ01000020.1"/>
</dbReference>
<evidence type="ECO:0000256" key="7">
    <source>
        <dbReference type="ARBA" id="ARBA00023136"/>
    </source>
</evidence>
<evidence type="ECO:0000313" key="11">
    <source>
        <dbReference type="Proteomes" id="UP000431264"/>
    </source>
</evidence>
<keyword evidence="3" id="KW-0328">Glycosyltransferase</keyword>
<keyword evidence="11" id="KW-1185">Reference proteome</keyword>
<dbReference type="PANTHER" id="PTHR33908">
    <property type="entry name" value="MANNOSYLTRANSFERASE YKCB-RELATED"/>
    <property type="match status" value="1"/>
</dbReference>
<evidence type="ECO:0000313" key="10">
    <source>
        <dbReference type="EMBL" id="MVO11070.1"/>
    </source>
</evidence>
<feature type="transmembrane region" description="Helical" evidence="8">
    <location>
        <begin position="208"/>
        <end position="227"/>
    </location>
</feature>
<feature type="transmembrane region" description="Helical" evidence="8">
    <location>
        <begin position="165"/>
        <end position="196"/>
    </location>
</feature>
<dbReference type="EMBL" id="WQLW01000020">
    <property type="protein sequence ID" value="MVO11070.1"/>
    <property type="molecule type" value="Genomic_DNA"/>
</dbReference>
<feature type="transmembrane region" description="Helical" evidence="8">
    <location>
        <begin position="89"/>
        <end position="110"/>
    </location>
</feature>
<dbReference type="Proteomes" id="UP000431264">
    <property type="component" value="Unassembled WGS sequence"/>
</dbReference>
<comment type="caution">
    <text evidence="10">The sequence shown here is derived from an EMBL/GenBank/DDBJ whole genome shotgun (WGS) entry which is preliminary data.</text>
</comment>
<evidence type="ECO:0000256" key="1">
    <source>
        <dbReference type="ARBA" id="ARBA00004651"/>
    </source>
</evidence>
<name>A0A6I4IW65_9FLAO</name>
<feature type="transmembrane region" description="Helical" evidence="8">
    <location>
        <begin position="271"/>
        <end position="294"/>
    </location>
</feature>
<dbReference type="GO" id="GO:0010041">
    <property type="term" value="P:response to iron(III) ion"/>
    <property type="evidence" value="ECO:0007669"/>
    <property type="project" value="TreeGrafter"/>
</dbReference>
<evidence type="ECO:0000256" key="2">
    <source>
        <dbReference type="ARBA" id="ARBA00022475"/>
    </source>
</evidence>
<keyword evidence="7 8" id="KW-0472">Membrane</keyword>
<keyword evidence="6 8" id="KW-1133">Transmembrane helix</keyword>
<evidence type="ECO:0000259" key="9">
    <source>
        <dbReference type="Pfam" id="PF13231"/>
    </source>
</evidence>
<dbReference type="InterPro" id="IPR050297">
    <property type="entry name" value="LipidA_mod_glycosyltrf_83"/>
</dbReference>
<dbReference type="AlphaFoldDB" id="A0A6I4IW65"/>
<evidence type="ECO:0000256" key="4">
    <source>
        <dbReference type="ARBA" id="ARBA00022679"/>
    </source>
</evidence>
<dbReference type="PANTHER" id="PTHR33908:SF3">
    <property type="entry name" value="UNDECAPRENYL PHOSPHATE-ALPHA-4-AMINO-4-DEOXY-L-ARABINOSE ARABINOSYL TRANSFERASE"/>
    <property type="match status" value="1"/>
</dbReference>
<organism evidence="10 11">
    <name type="scientific">Flavobacterium profundi</name>
    <dbReference type="NCBI Taxonomy" id="1774945"/>
    <lineage>
        <taxon>Bacteria</taxon>
        <taxon>Pseudomonadati</taxon>
        <taxon>Bacteroidota</taxon>
        <taxon>Flavobacteriia</taxon>
        <taxon>Flavobacteriales</taxon>
        <taxon>Flavobacteriaceae</taxon>
        <taxon>Flavobacterium</taxon>
    </lineage>
</organism>
<dbReference type="GO" id="GO:0016763">
    <property type="term" value="F:pentosyltransferase activity"/>
    <property type="evidence" value="ECO:0007669"/>
    <property type="project" value="TreeGrafter"/>
</dbReference>
<feature type="transmembrane region" description="Helical" evidence="8">
    <location>
        <begin position="306"/>
        <end position="324"/>
    </location>
</feature>
<feature type="transmembrane region" description="Helical" evidence="8">
    <location>
        <begin position="139"/>
        <end position="158"/>
    </location>
</feature>
<protein>
    <recommendedName>
        <fullName evidence="9">Glycosyltransferase RgtA/B/C/D-like domain-containing protein</fullName>
    </recommendedName>
</protein>
<feature type="transmembrane region" description="Helical" evidence="8">
    <location>
        <begin position="387"/>
        <end position="404"/>
    </location>
</feature>
<feature type="transmembrane region" description="Helical" evidence="8">
    <location>
        <begin position="411"/>
        <end position="431"/>
    </location>
</feature>
<dbReference type="InterPro" id="IPR038731">
    <property type="entry name" value="RgtA/B/C-like"/>
</dbReference>
<sequence length="547" mass="64347">MFSFLKSLTKFEKIILLTILVVYIHNLFLDVMAVDAAQYAGISAEMAQTNSYLEVKEFGKDYLDKPPLLFWLSSTSIKLFGNTNLAYKLPSFLFLLFSLYALYRFCILYYNPKIAKYALLILATTQAYFLMTNDVRTDAILTSCVMVSCWLFGLYFSFGKIKHLIFASIFIGLAMLAKGPIGLVAILFPIGIHLIYKKQWKQLFSFQWLLVVLIIALVLFPMSYGLYHQFDLQPDKITNGIKGQKGLYFFYWLQSFGRITGENIWNNNTPWHFFIGTSLWDFFPWFFPLLFAVYFKIKQLFFDKKACPEIISFVGFTALFFFLSLSKYKLPHYVFVTFPFAAILVAEYLSKISMKSMKNWIVVNVSFGYIILALLIIYPILFFKENYFLILILILLQILILFFFRKKAEDFIIQYISPILVLNILMSFQFYPKLVTFQSDAMAAKWIRENHPSEKVVLYNKSSHLFNFYSQNPFTKVIGKEELKNCKEKTWIYINEEDLKDIEDSNLKIISKKAFNQYRITILKLNFLLENKRKNVLNYRYLIQIDR</sequence>
<proteinExistence type="predicted"/>